<evidence type="ECO:0000313" key="2">
    <source>
        <dbReference type="EMBL" id="QRD82717.1"/>
    </source>
</evidence>
<name>A0A7U2MFJ7_ASPFN</name>
<proteinExistence type="predicted"/>
<dbReference type="EMBL" id="CP044622">
    <property type="protein sequence ID" value="QRD82717.1"/>
    <property type="molecule type" value="Genomic_DNA"/>
</dbReference>
<feature type="region of interest" description="Disordered" evidence="1">
    <location>
        <begin position="30"/>
        <end position="51"/>
    </location>
</feature>
<accession>A0A7U2MFJ7</accession>
<dbReference type="AlphaFoldDB" id="A0A7U2MFJ7"/>
<evidence type="ECO:0000256" key="1">
    <source>
        <dbReference type="SAM" id="MobiDB-lite"/>
    </source>
</evidence>
<sequence>MDKALESNHFVLVLRKSGILISRTLRNELEGEMERGEVSRSLSDSQPPKFE</sequence>
<protein>
    <submittedName>
        <fullName evidence="2">Uncharacterized protein</fullName>
    </submittedName>
</protein>
<keyword evidence="3" id="KW-1185">Reference proteome</keyword>
<dbReference type="VEuPathDB" id="FungiDB:F9C07_2354"/>
<organism evidence="2 3">
    <name type="scientific">Aspergillus flavus (strain ATCC 200026 / FGSC A1120 / IAM 13836 / NRRL 3357 / JCM 12722 / SRRC 167)</name>
    <dbReference type="NCBI Taxonomy" id="332952"/>
    <lineage>
        <taxon>Eukaryota</taxon>
        <taxon>Fungi</taxon>
        <taxon>Dikarya</taxon>
        <taxon>Ascomycota</taxon>
        <taxon>Pezizomycotina</taxon>
        <taxon>Eurotiomycetes</taxon>
        <taxon>Eurotiomycetidae</taxon>
        <taxon>Eurotiales</taxon>
        <taxon>Aspergillaceae</taxon>
        <taxon>Aspergillus</taxon>
        <taxon>Aspergillus subgen. Circumdati</taxon>
    </lineage>
</organism>
<feature type="compositionally biased region" description="Polar residues" evidence="1">
    <location>
        <begin position="40"/>
        <end position="51"/>
    </location>
</feature>
<dbReference type="Proteomes" id="UP000596276">
    <property type="component" value="Chromosome 2"/>
</dbReference>
<evidence type="ECO:0000313" key="3">
    <source>
        <dbReference type="Proteomes" id="UP000596276"/>
    </source>
</evidence>
<reference evidence="3" key="1">
    <citation type="journal article" date="2021" name="G3 (Bethesda)">
        <title>Chromosome assembled and annotated genome sequence of Aspergillus flavus NRRL 3357.</title>
        <authorList>
            <person name="Skerker J.M."/>
            <person name="Pianalto K.M."/>
            <person name="Mondo S.J."/>
            <person name="Yang K."/>
            <person name="Arkin A.P."/>
            <person name="Keller N.P."/>
            <person name="Grigoriev I.V."/>
            <person name="Louise Glass N.L."/>
        </authorList>
    </citation>
    <scope>NUCLEOTIDE SEQUENCE [LARGE SCALE GENOMIC DNA]</scope>
    <source>
        <strain evidence="3">ATCC 200026 / FGSC A1120 / IAM 13836 / NRRL 3357 / JCM 12722 / SRRC 167</strain>
    </source>
</reference>
<gene>
    <name evidence="2" type="ORF">F9C07_2354</name>
</gene>